<evidence type="ECO:0000313" key="2">
    <source>
        <dbReference type="EMBL" id="MXU84900.1"/>
    </source>
</evidence>
<dbReference type="AlphaFoldDB" id="A0A6B0U8B1"/>
<organism evidence="2">
    <name type="scientific">Ixodes ricinus</name>
    <name type="common">Common tick</name>
    <name type="synonym">Acarus ricinus</name>
    <dbReference type="NCBI Taxonomy" id="34613"/>
    <lineage>
        <taxon>Eukaryota</taxon>
        <taxon>Metazoa</taxon>
        <taxon>Ecdysozoa</taxon>
        <taxon>Arthropoda</taxon>
        <taxon>Chelicerata</taxon>
        <taxon>Arachnida</taxon>
        <taxon>Acari</taxon>
        <taxon>Parasitiformes</taxon>
        <taxon>Ixodida</taxon>
        <taxon>Ixodoidea</taxon>
        <taxon>Ixodidae</taxon>
        <taxon>Ixodinae</taxon>
        <taxon>Ixodes</taxon>
    </lineage>
</organism>
<sequence length="83" mass="9144">MGKCIAFKLTFFAEAQAVVLPIDMTLVLVHPTQPSLNKNRPLKSSELFVSSDYVVGFCFAADTLCEQGFVADDMLLLCLEVIE</sequence>
<evidence type="ECO:0000256" key="1">
    <source>
        <dbReference type="SAM" id="SignalP"/>
    </source>
</evidence>
<name>A0A6B0U8B1_IXORI</name>
<feature type="signal peptide" evidence="1">
    <location>
        <begin position="1"/>
        <end position="17"/>
    </location>
</feature>
<dbReference type="EMBL" id="GIFC01002817">
    <property type="protein sequence ID" value="MXU84900.1"/>
    <property type="molecule type" value="Transcribed_RNA"/>
</dbReference>
<reference evidence="2" key="1">
    <citation type="submission" date="2019-12" db="EMBL/GenBank/DDBJ databases">
        <title>An insight into the sialome of adult female Ixodes ricinus ticks feeding for 6 days.</title>
        <authorList>
            <person name="Perner J."/>
            <person name="Ribeiro J.M.C."/>
        </authorList>
    </citation>
    <scope>NUCLEOTIDE SEQUENCE</scope>
    <source>
        <strain evidence="2">Semi-engorged</strain>
        <tissue evidence="2">Salivary glands</tissue>
    </source>
</reference>
<accession>A0A6B0U8B1</accession>
<keyword evidence="1" id="KW-0732">Signal</keyword>
<proteinExistence type="predicted"/>
<protein>
    <submittedName>
        <fullName evidence="2">Putative secreted protein</fullName>
    </submittedName>
</protein>
<feature type="chain" id="PRO_5025381058" evidence="1">
    <location>
        <begin position="18"/>
        <end position="83"/>
    </location>
</feature>